<dbReference type="PROSITE" id="PS51257">
    <property type="entry name" value="PROKAR_LIPOPROTEIN"/>
    <property type="match status" value="1"/>
</dbReference>
<dbReference type="OrthoDB" id="3686416at2"/>
<dbReference type="KEGG" id="ahg:AHOG_24605"/>
<proteinExistence type="predicted"/>
<sequence length="222" mass="24240">MSLLHSRLVGALGLLTVGLFAAGCVTPPEPPMGTGSGAVLDESLVAYDNLDFQTELGPIFDNTCESLPPGVFSDLGLEGEPMTSQGVYAGCSISESWGTVFLSQTRPTGRESQRRYFEDTWRGEGVYSDHFRRWILQDRYYTVTYEAGSVGNECTTAVHTGYEGPFQVTAAIPREESDRLNLLDRDYPVDQLVADYCSRAEEMADILVATLDPDGGSRRTTG</sequence>
<evidence type="ECO:0000313" key="1">
    <source>
        <dbReference type="EMBL" id="ASO22526.1"/>
    </source>
</evidence>
<reference evidence="1 2" key="1">
    <citation type="submission" date="2017-07" db="EMBL/GenBank/DDBJ databases">
        <title>Complete genome sequence of Actinoalloteichus hoggarensis DSM 45943, type strain of Actinoalloteichus hoggarensis.</title>
        <authorList>
            <person name="Ruckert C."/>
            <person name="Nouioui I."/>
            <person name="Willmese J."/>
            <person name="van Wezel G."/>
            <person name="Klenk H.-P."/>
            <person name="Kalinowski J."/>
            <person name="Zotchev S.B."/>
        </authorList>
    </citation>
    <scope>NUCLEOTIDE SEQUENCE [LARGE SCALE GENOMIC DNA]</scope>
    <source>
        <strain evidence="1 2">DSM 45943</strain>
    </source>
</reference>
<accession>A0A221WA96</accession>
<dbReference type="EMBL" id="CP022521">
    <property type="protein sequence ID" value="ASO22526.1"/>
    <property type="molecule type" value="Genomic_DNA"/>
</dbReference>
<evidence type="ECO:0000313" key="2">
    <source>
        <dbReference type="Proteomes" id="UP000204221"/>
    </source>
</evidence>
<dbReference type="Proteomes" id="UP000204221">
    <property type="component" value="Chromosome"/>
</dbReference>
<keyword evidence="2" id="KW-1185">Reference proteome</keyword>
<gene>
    <name evidence="1" type="ORF">AHOG_24605</name>
</gene>
<organism evidence="1 2">
    <name type="scientific">Actinoalloteichus hoggarensis</name>
    <dbReference type="NCBI Taxonomy" id="1470176"/>
    <lineage>
        <taxon>Bacteria</taxon>
        <taxon>Bacillati</taxon>
        <taxon>Actinomycetota</taxon>
        <taxon>Actinomycetes</taxon>
        <taxon>Pseudonocardiales</taxon>
        <taxon>Pseudonocardiaceae</taxon>
        <taxon>Actinoalloteichus</taxon>
    </lineage>
</organism>
<name>A0A221WA96_9PSEU</name>
<dbReference type="RefSeq" id="WP_093943458.1">
    <property type="nucleotide sequence ID" value="NZ_CP022521.1"/>
</dbReference>
<dbReference type="AlphaFoldDB" id="A0A221WA96"/>
<protein>
    <submittedName>
        <fullName evidence="1">Uncharacterized protein</fullName>
    </submittedName>
</protein>